<dbReference type="STRING" id="1429867.A0A0G4PJB6"/>
<keyword evidence="7" id="KW-1185">Reference proteome</keyword>
<evidence type="ECO:0000256" key="3">
    <source>
        <dbReference type="ARBA" id="ARBA00022827"/>
    </source>
</evidence>
<dbReference type="InterPro" id="IPR023753">
    <property type="entry name" value="FAD/NAD-binding_dom"/>
</dbReference>
<dbReference type="GO" id="GO:0004174">
    <property type="term" value="F:electron-transferring-flavoprotein dehydrogenase activity"/>
    <property type="evidence" value="ECO:0007669"/>
    <property type="project" value="TreeGrafter"/>
</dbReference>
<proteinExistence type="inferred from homology"/>
<dbReference type="Gene3D" id="3.50.50.100">
    <property type="match status" value="1"/>
</dbReference>
<dbReference type="InterPro" id="IPR036188">
    <property type="entry name" value="FAD/NAD-bd_sf"/>
</dbReference>
<dbReference type="AlphaFoldDB" id="A0A0G4PJB6"/>
<evidence type="ECO:0000313" key="7">
    <source>
        <dbReference type="Proteomes" id="UP000053732"/>
    </source>
</evidence>
<evidence type="ECO:0000256" key="2">
    <source>
        <dbReference type="ARBA" id="ARBA00022630"/>
    </source>
</evidence>
<dbReference type="EMBL" id="HG793151">
    <property type="protein sequence ID" value="CRL26500.1"/>
    <property type="molecule type" value="Genomic_DNA"/>
</dbReference>
<organism evidence="6 7">
    <name type="scientific">Penicillium camemberti (strain FM 013)</name>
    <dbReference type="NCBI Taxonomy" id="1429867"/>
    <lineage>
        <taxon>Eukaryota</taxon>
        <taxon>Fungi</taxon>
        <taxon>Dikarya</taxon>
        <taxon>Ascomycota</taxon>
        <taxon>Pezizomycotina</taxon>
        <taxon>Eurotiomycetes</taxon>
        <taxon>Eurotiomycetidae</taxon>
        <taxon>Eurotiales</taxon>
        <taxon>Aspergillaceae</taxon>
        <taxon>Penicillium</taxon>
    </lineage>
</organism>
<name>A0A0G4PJB6_PENC3</name>
<dbReference type="GO" id="GO:0005737">
    <property type="term" value="C:cytoplasm"/>
    <property type="evidence" value="ECO:0007669"/>
    <property type="project" value="TreeGrafter"/>
</dbReference>
<dbReference type="PANTHER" id="PTHR43735:SF3">
    <property type="entry name" value="FERROPTOSIS SUPPRESSOR PROTEIN 1"/>
    <property type="match status" value="1"/>
</dbReference>
<dbReference type="Pfam" id="PF07992">
    <property type="entry name" value="Pyr_redox_2"/>
    <property type="match status" value="1"/>
</dbReference>
<keyword evidence="2" id="KW-0285">Flavoprotein</keyword>
<evidence type="ECO:0000256" key="4">
    <source>
        <dbReference type="ARBA" id="ARBA00023002"/>
    </source>
</evidence>
<dbReference type="GO" id="GO:0050660">
    <property type="term" value="F:flavin adenine dinucleotide binding"/>
    <property type="evidence" value="ECO:0007669"/>
    <property type="project" value="TreeGrafter"/>
</dbReference>
<accession>A0A0G4PJB6</accession>
<protein>
    <submittedName>
        <fullName evidence="6">FAD-dependent pyridine nucleotide-disulphide oxidoreductase</fullName>
    </submittedName>
</protein>
<sequence>MSQDSSKKNLVVLGGSYGGISTAHYLLKHVVPRLPNKASYQVVLISTSSQAICRPACPRALISDDMFPQEKLFVSVPQQFEQYPKDSFRFIQGTVTKLDHHDRYTTASLKDGNTEKIAYHALVIATGTSTASPLLGLNSDSESLRATWKTFREALPNAKHIVIAGGGPTGVETAGELGEYLNGRAGWFGSKLENPKVTITLVTASSKILPVLRPAIAKKAENFLAQVGVTVVTGSRIATVTPTGAGTESALATNATVTLEDGKTLEAGLYIPATGAVANTSFIDESLLTASGSVETNVSTLRVDKAGARVYAIGDVGSHARPAVHNILNTVPILCANIKRDLLISEGKEEGAVGADRVFKEDTRETQLVPIGKSKGVGAAMGFQLPSLFVWLIKGRDYWLWTTGDLWSGKQWAKES</sequence>
<dbReference type="PANTHER" id="PTHR43735">
    <property type="entry name" value="APOPTOSIS-INDUCING FACTOR 1"/>
    <property type="match status" value="1"/>
</dbReference>
<gene>
    <name evidence="6" type="ORF">PCAMFM013_S018g000193</name>
</gene>
<feature type="domain" description="FAD/NAD(P)-binding" evidence="5">
    <location>
        <begin position="9"/>
        <end position="317"/>
    </location>
</feature>
<keyword evidence="3" id="KW-0274">FAD</keyword>
<dbReference type="PRINTS" id="PR00469">
    <property type="entry name" value="PNDRDTASEII"/>
</dbReference>
<evidence type="ECO:0000259" key="5">
    <source>
        <dbReference type="Pfam" id="PF07992"/>
    </source>
</evidence>
<reference evidence="6 7" key="1">
    <citation type="journal article" date="2014" name="Nat. Commun.">
        <title>Multiple recent horizontal transfers of a large genomic region in cheese making fungi.</title>
        <authorList>
            <person name="Cheeseman K."/>
            <person name="Ropars J."/>
            <person name="Renault P."/>
            <person name="Dupont J."/>
            <person name="Gouzy J."/>
            <person name="Branca A."/>
            <person name="Abraham A.L."/>
            <person name="Ceppi M."/>
            <person name="Conseiller E."/>
            <person name="Debuchy R."/>
            <person name="Malagnac F."/>
            <person name="Goarin A."/>
            <person name="Silar P."/>
            <person name="Lacoste S."/>
            <person name="Sallet E."/>
            <person name="Bensimon A."/>
            <person name="Giraud T."/>
            <person name="Brygoo Y."/>
        </authorList>
    </citation>
    <scope>NUCLEOTIDE SEQUENCE [LARGE SCALE GENOMIC DNA]</scope>
    <source>
        <strain evidence="7">FM 013</strain>
    </source>
</reference>
<keyword evidence="4" id="KW-0560">Oxidoreductase</keyword>
<evidence type="ECO:0000313" key="6">
    <source>
        <dbReference type="EMBL" id="CRL26500.1"/>
    </source>
</evidence>
<dbReference type="SUPFAM" id="SSF51905">
    <property type="entry name" value="FAD/NAD(P)-binding domain"/>
    <property type="match status" value="1"/>
</dbReference>
<evidence type="ECO:0000256" key="1">
    <source>
        <dbReference type="ARBA" id="ARBA00006442"/>
    </source>
</evidence>
<comment type="similarity">
    <text evidence="1">Belongs to the FAD-dependent oxidoreductase family.</text>
</comment>
<dbReference type="Proteomes" id="UP000053732">
    <property type="component" value="Unassembled WGS sequence"/>
</dbReference>